<gene>
    <name evidence="1" type="ORF">PISMIDRAFT_114927</name>
</gene>
<sequence length="126" mass="14392">MITWHGMEVKVASLSDPPLQLMCSLLWELYELNFCYELLMLDRVLAANLWSSDESQIGHQTLLYSIFPGKSGLVMWSESLPQEVWQLGMCAPDIKVSLPYFNNFCELLLTWPGAPTHLWTPTKLDG</sequence>
<reference evidence="1 2" key="1">
    <citation type="submission" date="2014-04" db="EMBL/GenBank/DDBJ databases">
        <authorList>
            <consortium name="DOE Joint Genome Institute"/>
            <person name="Kuo A."/>
            <person name="Kohler A."/>
            <person name="Costa M.D."/>
            <person name="Nagy L.G."/>
            <person name="Floudas D."/>
            <person name="Copeland A."/>
            <person name="Barry K.W."/>
            <person name="Cichocki N."/>
            <person name="Veneault-Fourrey C."/>
            <person name="LaButti K."/>
            <person name="Lindquist E.A."/>
            <person name="Lipzen A."/>
            <person name="Lundell T."/>
            <person name="Morin E."/>
            <person name="Murat C."/>
            <person name="Sun H."/>
            <person name="Tunlid A."/>
            <person name="Henrissat B."/>
            <person name="Grigoriev I.V."/>
            <person name="Hibbett D.S."/>
            <person name="Martin F."/>
            <person name="Nordberg H.P."/>
            <person name="Cantor M.N."/>
            <person name="Hua S.X."/>
        </authorList>
    </citation>
    <scope>NUCLEOTIDE SEQUENCE [LARGE SCALE GENOMIC DNA]</scope>
    <source>
        <strain evidence="1 2">441</strain>
    </source>
</reference>
<reference evidence="2" key="2">
    <citation type="submission" date="2015-01" db="EMBL/GenBank/DDBJ databases">
        <title>Evolutionary Origins and Diversification of the Mycorrhizal Mutualists.</title>
        <authorList>
            <consortium name="DOE Joint Genome Institute"/>
            <consortium name="Mycorrhizal Genomics Consortium"/>
            <person name="Kohler A."/>
            <person name="Kuo A."/>
            <person name="Nagy L.G."/>
            <person name="Floudas D."/>
            <person name="Copeland A."/>
            <person name="Barry K.W."/>
            <person name="Cichocki N."/>
            <person name="Veneault-Fourrey C."/>
            <person name="LaButti K."/>
            <person name="Lindquist E.A."/>
            <person name="Lipzen A."/>
            <person name="Lundell T."/>
            <person name="Morin E."/>
            <person name="Murat C."/>
            <person name="Riley R."/>
            <person name="Ohm R."/>
            <person name="Sun H."/>
            <person name="Tunlid A."/>
            <person name="Henrissat B."/>
            <person name="Grigoriev I.V."/>
            <person name="Hibbett D.S."/>
            <person name="Martin F."/>
        </authorList>
    </citation>
    <scope>NUCLEOTIDE SEQUENCE [LARGE SCALE GENOMIC DNA]</scope>
    <source>
        <strain evidence="2">441</strain>
    </source>
</reference>
<evidence type="ECO:0000313" key="2">
    <source>
        <dbReference type="Proteomes" id="UP000054018"/>
    </source>
</evidence>
<dbReference type="Proteomes" id="UP000054018">
    <property type="component" value="Unassembled WGS sequence"/>
</dbReference>
<name>A0A0C9YZU7_9AGAM</name>
<organism evidence="1 2">
    <name type="scientific">Pisolithus microcarpus 441</name>
    <dbReference type="NCBI Taxonomy" id="765257"/>
    <lineage>
        <taxon>Eukaryota</taxon>
        <taxon>Fungi</taxon>
        <taxon>Dikarya</taxon>
        <taxon>Basidiomycota</taxon>
        <taxon>Agaricomycotina</taxon>
        <taxon>Agaricomycetes</taxon>
        <taxon>Agaricomycetidae</taxon>
        <taxon>Boletales</taxon>
        <taxon>Sclerodermatineae</taxon>
        <taxon>Pisolithaceae</taxon>
        <taxon>Pisolithus</taxon>
    </lineage>
</organism>
<evidence type="ECO:0000313" key="1">
    <source>
        <dbReference type="EMBL" id="KIK15602.1"/>
    </source>
</evidence>
<keyword evidence="2" id="KW-1185">Reference proteome</keyword>
<dbReference type="EMBL" id="KN833884">
    <property type="protein sequence ID" value="KIK15602.1"/>
    <property type="molecule type" value="Genomic_DNA"/>
</dbReference>
<proteinExistence type="predicted"/>
<dbReference type="HOGENOM" id="CLU_046162_3_0_1"/>
<accession>A0A0C9YZU7</accession>
<dbReference type="AlphaFoldDB" id="A0A0C9YZU7"/>
<protein>
    <submittedName>
        <fullName evidence="1">Uncharacterized protein</fullName>
    </submittedName>
</protein>
<dbReference type="OrthoDB" id="2634326at2759"/>